<reference evidence="11 12" key="1">
    <citation type="submission" date="2020-05" db="EMBL/GenBank/DDBJ databases">
        <title>Genomic Encyclopedia of Type Strains, Phase IV (KMG-V): Genome sequencing to study the core and pangenomes of soil and plant-associated prokaryotes.</title>
        <authorList>
            <person name="Whitman W."/>
        </authorList>
    </citation>
    <scope>NUCLEOTIDE SEQUENCE [LARGE SCALE GENOMIC DNA]</scope>
    <source>
        <strain evidence="11 12">C29</strain>
    </source>
</reference>
<dbReference type="InterPro" id="IPR000014">
    <property type="entry name" value="PAS"/>
</dbReference>
<evidence type="ECO:0000259" key="9">
    <source>
        <dbReference type="PROSITE" id="PS50112"/>
    </source>
</evidence>
<feature type="transmembrane region" description="Helical" evidence="7">
    <location>
        <begin position="47"/>
        <end position="67"/>
    </location>
</feature>
<feature type="domain" description="PAS" evidence="9">
    <location>
        <begin position="369"/>
        <end position="414"/>
    </location>
</feature>
<dbReference type="InterPro" id="IPR005467">
    <property type="entry name" value="His_kinase_dom"/>
</dbReference>
<feature type="compositionally biased region" description="Polar residues" evidence="6">
    <location>
        <begin position="731"/>
        <end position="740"/>
    </location>
</feature>
<sequence>MNAEAAAADPHPDDDPVAAGRSTATPAAADAAHRTPPSPAWRLGSSSLLWVGVLLLMAVALLTAAFATQQRRETIDDETRRLEMLARVLQGETGRLLDTAALTLQTISAHAETADRVTQRMQEARHALPHLRSLWLVDGQGRVLASTEAAPGSAVPQIDRTRLALPARPGDFRLGPWLGGRDLAASGAAAATAPAGVGVLTLALMLDGGAGGGARYLVAAINPDALASQQQLLLGDTGLAAAVLDYQGQLIAGTENMAAAPGTPMPALRVLQDFLPEREHGSFSGNGLDGRSALIAFQASGRWPVFTQVEMPAELLDAAWQHKLTWTVAMMLAAMGVIGLGTVVAWRSLRMHERLRDTLEATRTRLADSEGHLRTLIEAAPAPMFVLDPLGRYTMVNQAFEDLLGVRREQLLGQRGESDPTLQQLAYHRALDHALWSGRGSGRSHYVEEIRLRGGERRQALITKVALNRPDGRPGGIIGSLTDVTSFREAEQRAAEARQSIEAAYRAESEFIGNLSHALRTPLQSIIGFSELGTLRTRRDPGLQELFTPVRQAGLRMLSVVDDLLDLSRVKSAAGTLRCTRADTAVLVEEVLGHARAEARARGQSLMLAREQVDGLASVEPLRFQQVVRALLERAIAVSPDQATIEIAASIDADGMLHWCIRDAGPTLPESEHEPMFSAFFQSRRGDVVMPGSGLELAIGRQIMRGLGGDLRCHGHPDGGNVLDLFLPSSARDTSPTTQAPAPPFEDLQKKVA</sequence>
<evidence type="ECO:0000313" key="12">
    <source>
        <dbReference type="Proteomes" id="UP001516061"/>
    </source>
</evidence>
<dbReference type="NCBIfam" id="TIGR00229">
    <property type="entry name" value="sensory_box"/>
    <property type="match status" value="1"/>
</dbReference>
<dbReference type="Pfam" id="PF00512">
    <property type="entry name" value="HisKA"/>
    <property type="match status" value="1"/>
</dbReference>
<name>A0ABX2G2E3_9BURK</name>
<dbReference type="InterPro" id="IPR003594">
    <property type="entry name" value="HATPase_dom"/>
</dbReference>
<evidence type="ECO:0000256" key="5">
    <source>
        <dbReference type="ARBA" id="ARBA00023136"/>
    </source>
</evidence>
<dbReference type="CDD" id="cd00082">
    <property type="entry name" value="HisKA"/>
    <property type="match status" value="1"/>
</dbReference>
<accession>A0ABX2G2E3</accession>
<dbReference type="Proteomes" id="UP001516061">
    <property type="component" value="Unassembled WGS sequence"/>
</dbReference>
<dbReference type="PROSITE" id="PS50113">
    <property type="entry name" value="PAC"/>
    <property type="match status" value="1"/>
</dbReference>
<dbReference type="InterPro" id="IPR000700">
    <property type="entry name" value="PAS-assoc_C"/>
</dbReference>
<feature type="compositionally biased region" description="Low complexity" evidence="6">
    <location>
        <begin position="17"/>
        <end position="30"/>
    </location>
</feature>
<evidence type="ECO:0000259" key="8">
    <source>
        <dbReference type="PROSITE" id="PS50109"/>
    </source>
</evidence>
<dbReference type="RefSeq" id="WP_173804539.1">
    <property type="nucleotide sequence ID" value="NZ_JABSNM010000004.1"/>
</dbReference>
<dbReference type="SUPFAM" id="SSF47384">
    <property type="entry name" value="Homodimeric domain of signal transducing histidine kinase"/>
    <property type="match status" value="1"/>
</dbReference>
<dbReference type="InterPro" id="IPR036890">
    <property type="entry name" value="HATPase_C_sf"/>
</dbReference>
<feature type="region of interest" description="Disordered" evidence="6">
    <location>
        <begin position="1"/>
        <end position="38"/>
    </location>
</feature>
<dbReference type="SMART" id="SM00091">
    <property type="entry name" value="PAS"/>
    <property type="match status" value="1"/>
</dbReference>
<dbReference type="SMART" id="SM00388">
    <property type="entry name" value="HisKA"/>
    <property type="match status" value="1"/>
</dbReference>
<dbReference type="Pfam" id="PF02518">
    <property type="entry name" value="HATPase_c"/>
    <property type="match status" value="1"/>
</dbReference>
<dbReference type="EC" id="2.7.13.3" evidence="2"/>
<feature type="domain" description="Histidine kinase" evidence="8">
    <location>
        <begin position="514"/>
        <end position="731"/>
    </location>
</feature>
<dbReference type="PROSITE" id="PS50112">
    <property type="entry name" value="PAS"/>
    <property type="match status" value="1"/>
</dbReference>
<dbReference type="InterPro" id="IPR050351">
    <property type="entry name" value="BphY/WalK/GraS-like"/>
</dbReference>
<dbReference type="SMART" id="SM00387">
    <property type="entry name" value="HATPase_c"/>
    <property type="match status" value="1"/>
</dbReference>
<feature type="region of interest" description="Disordered" evidence="6">
    <location>
        <begin position="728"/>
        <end position="753"/>
    </location>
</feature>
<dbReference type="Gene3D" id="3.30.450.20">
    <property type="entry name" value="PAS domain"/>
    <property type="match status" value="2"/>
</dbReference>
<dbReference type="InterPro" id="IPR035965">
    <property type="entry name" value="PAS-like_dom_sf"/>
</dbReference>
<dbReference type="CDD" id="cd00130">
    <property type="entry name" value="PAS"/>
    <property type="match status" value="1"/>
</dbReference>
<dbReference type="SUPFAM" id="SSF55785">
    <property type="entry name" value="PYP-like sensor domain (PAS domain)"/>
    <property type="match status" value="1"/>
</dbReference>
<dbReference type="PROSITE" id="PS50109">
    <property type="entry name" value="HIS_KIN"/>
    <property type="match status" value="1"/>
</dbReference>
<keyword evidence="12" id="KW-1185">Reference proteome</keyword>
<evidence type="ECO:0000256" key="7">
    <source>
        <dbReference type="SAM" id="Phobius"/>
    </source>
</evidence>
<proteinExistence type="predicted"/>
<evidence type="ECO:0000256" key="2">
    <source>
        <dbReference type="ARBA" id="ARBA00012438"/>
    </source>
</evidence>
<keyword evidence="7" id="KW-0812">Transmembrane</keyword>
<dbReference type="EMBL" id="JABSNM010000004">
    <property type="protein sequence ID" value="NRT55572.1"/>
    <property type="molecule type" value="Genomic_DNA"/>
</dbReference>
<dbReference type="SUPFAM" id="SSF55874">
    <property type="entry name" value="ATPase domain of HSP90 chaperone/DNA topoisomerase II/histidine kinase"/>
    <property type="match status" value="1"/>
</dbReference>
<protein>
    <recommendedName>
        <fullName evidence="2">histidine kinase</fullName>
        <ecNumber evidence="2">2.7.13.3</ecNumber>
    </recommendedName>
</protein>
<feature type="transmembrane region" description="Helical" evidence="7">
    <location>
        <begin position="324"/>
        <end position="346"/>
    </location>
</feature>
<dbReference type="InterPro" id="IPR003661">
    <property type="entry name" value="HisK_dim/P_dom"/>
</dbReference>
<feature type="domain" description="PAC" evidence="10">
    <location>
        <begin position="443"/>
        <end position="496"/>
    </location>
</feature>
<dbReference type="Gene3D" id="1.10.287.130">
    <property type="match status" value="1"/>
</dbReference>
<evidence type="ECO:0000256" key="1">
    <source>
        <dbReference type="ARBA" id="ARBA00000085"/>
    </source>
</evidence>
<comment type="caution">
    <text evidence="11">The sequence shown here is derived from an EMBL/GenBank/DDBJ whole genome shotgun (WGS) entry which is preliminary data.</text>
</comment>
<evidence type="ECO:0000313" key="11">
    <source>
        <dbReference type="EMBL" id="NRT55572.1"/>
    </source>
</evidence>
<keyword evidence="4" id="KW-0418">Kinase</keyword>
<keyword evidence="7" id="KW-1133">Transmembrane helix</keyword>
<dbReference type="Pfam" id="PF08448">
    <property type="entry name" value="PAS_4"/>
    <property type="match status" value="1"/>
</dbReference>
<dbReference type="PANTHER" id="PTHR42878">
    <property type="entry name" value="TWO-COMPONENT HISTIDINE KINASE"/>
    <property type="match status" value="1"/>
</dbReference>
<keyword evidence="5 7" id="KW-0472">Membrane</keyword>
<evidence type="ECO:0000256" key="4">
    <source>
        <dbReference type="ARBA" id="ARBA00022777"/>
    </source>
</evidence>
<keyword evidence="3" id="KW-0808">Transferase</keyword>
<dbReference type="InterPro" id="IPR036097">
    <property type="entry name" value="HisK_dim/P_sf"/>
</dbReference>
<evidence type="ECO:0000256" key="6">
    <source>
        <dbReference type="SAM" id="MobiDB-lite"/>
    </source>
</evidence>
<evidence type="ECO:0000256" key="3">
    <source>
        <dbReference type="ARBA" id="ARBA00022679"/>
    </source>
</evidence>
<dbReference type="Gene3D" id="3.30.565.10">
    <property type="entry name" value="Histidine kinase-like ATPase, C-terminal domain"/>
    <property type="match status" value="1"/>
</dbReference>
<dbReference type="CDD" id="cd18774">
    <property type="entry name" value="PDC2_HK_sensor"/>
    <property type="match status" value="1"/>
</dbReference>
<comment type="catalytic activity">
    <reaction evidence="1">
        <text>ATP + protein L-histidine = ADP + protein N-phospho-L-histidine.</text>
        <dbReference type="EC" id="2.7.13.3"/>
    </reaction>
</comment>
<organism evidence="11 12">
    <name type="scientific">Sphaerotilus uruguayifluvii</name>
    <dbReference type="NCBI Taxonomy" id="2735897"/>
    <lineage>
        <taxon>Bacteria</taxon>
        <taxon>Pseudomonadati</taxon>
        <taxon>Pseudomonadota</taxon>
        <taxon>Betaproteobacteria</taxon>
        <taxon>Burkholderiales</taxon>
        <taxon>Sphaerotilaceae</taxon>
        <taxon>Sphaerotilus</taxon>
    </lineage>
</organism>
<dbReference type="PANTHER" id="PTHR42878:SF15">
    <property type="entry name" value="BACTERIOPHYTOCHROME"/>
    <property type="match status" value="1"/>
</dbReference>
<dbReference type="InterPro" id="IPR013656">
    <property type="entry name" value="PAS_4"/>
</dbReference>
<gene>
    <name evidence="11" type="ORF">HNQ01_001284</name>
</gene>
<evidence type="ECO:0000259" key="10">
    <source>
        <dbReference type="PROSITE" id="PS50113"/>
    </source>
</evidence>